<comment type="caution">
    <text evidence="1">The sequence shown here is derived from an EMBL/GenBank/DDBJ whole genome shotgun (WGS) entry which is preliminary data.</text>
</comment>
<evidence type="ECO:0000313" key="2">
    <source>
        <dbReference type="Proteomes" id="UP001295794"/>
    </source>
</evidence>
<evidence type="ECO:0000313" key="1">
    <source>
        <dbReference type="EMBL" id="CAK5281420.1"/>
    </source>
</evidence>
<accession>A0AAD2HUP3</accession>
<protein>
    <submittedName>
        <fullName evidence="1">Uncharacterized protein</fullName>
    </submittedName>
</protein>
<name>A0AAD2HUP3_9AGAR</name>
<dbReference type="AlphaFoldDB" id="A0AAD2HUP3"/>
<sequence length="117" mass="13139">SQCVFQRARNYTRNTSCTFSTIAHHFKLSLLYAGFPRIIWKPQLSGHPTRSCCSARQEDASSADLQESRGRYRLSEHAHRVSGNSLCLLSQLPVLCECCCQVVYGCSGDDHQPQISM</sequence>
<dbReference type="EMBL" id="CAVNYO010000444">
    <property type="protein sequence ID" value="CAK5281420.1"/>
    <property type="molecule type" value="Genomic_DNA"/>
</dbReference>
<keyword evidence="2" id="KW-1185">Reference proteome</keyword>
<organism evidence="1 2">
    <name type="scientific">Mycena citricolor</name>
    <dbReference type="NCBI Taxonomy" id="2018698"/>
    <lineage>
        <taxon>Eukaryota</taxon>
        <taxon>Fungi</taxon>
        <taxon>Dikarya</taxon>
        <taxon>Basidiomycota</taxon>
        <taxon>Agaricomycotina</taxon>
        <taxon>Agaricomycetes</taxon>
        <taxon>Agaricomycetidae</taxon>
        <taxon>Agaricales</taxon>
        <taxon>Marasmiineae</taxon>
        <taxon>Mycenaceae</taxon>
        <taxon>Mycena</taxon>
    </lineage>
</organism>
<feature type="non-terminal residue" evidence="1">
    <location>
        <position position="1"/>
    </location>
</feature>
<proteinExistence type="predicted"/>
<gene>
    <name evidence="1" type="ORF">MYCIT1_LOCUS32534</name>
</gene>
<dbReference type="Proteomes" id="UP001295794">
    <property type="component" value="Unassembled WGS sequence"/>
</dbReference>
<feature type="non-terminal residue" evidence="1">
    <location>
        <position position="117"/>
    </location>
</feature>
<reference evidence="1" key="1">
    <citation type="submission" date="2023-11" db="EMBL/GenBank/DDBJ databases">
        <authorList>
            <person name="De Vega J J."/>
            <person name="De Vega J J."/>
        </authorList>
    </citation>
    <scope>NUCLEOTIDE SEQUENCE</scope>
</reference>